<dbReference type="PANTHER" id="PTHR13370:SF24">
    <property type="entry name" value="TYPE III RESTRICTION-MODIFICATION ENZYME STYLTI MOD SUBUNIT"/>
    <property type="match status" value="1"/>
</dbReference>
<keyword evidence="8" id="KW-1185">Reference proteome</keyword>
<accession>A0A923PLS1</accession>
<dbReference type="AlphaFoldDB" id="A0A923PLS1"/>
<sequence length="755" mass="86477">MNLSPADRDRIIDLIKNGQTLPKEDLYKLAADEEDVFLFWNGRDEAVTRAVLPFHHIEHIDEPRREATSEGANFSMFDLKGRQRQGWHDKLIWGDNKLILSSLAHGPLREQIEAEGGLKLVYIDPPFAVGADFSHTIEIGGETATKTQSVLEEIAYRDTWQRGISSYLSMMYERLKLIHSLLAEDGSIYVHVGWQVASSVQLLLQDIFGYDNYHNTISWKRSHAHGDAGQGATHYGRITDYIYIFSKSDKFIWNPQYEAYSEKILKRDYKYKDSMGIYRHTPVDGPGGAAKGNPFYDFLGVKGYWRYSKEKMQELYDEGLIVVSSTGKSLSRKKYLKDAKGTPVTDLWDDVNRISPTSTERIGYPTQKPEALLERIIKTSSNEGDLLADFFCGSGTTAAVAAKLNRKWIATDLGRFAVHTTRKRLIGVQRELKEKGQDFRAFELLNLGKYERQFFLAEMSDEQRVSREDTYLNLILEAYKAERLEGHTQLHGRRGGRMVHVGPLDVPVTESRVREVVEECRKLGYTQLDVLGFEFEQGLFPRVTQEVAESHNVRIRPRYIPKDVFDERAVKKGQVKFYDVSYLRASFALNPSPAPASAPEKARAEVTITLEDFVTNYTQDDLPAVESALAKGKSEVIIDGGQIIKVSKNQKGVQDREILTKNWHDWIDYWSVDFDYDSKKEIIRIQNEAGEIEEQWTGNYIFENEWQSFRTKQDRSLEFTTSPRAYLKPGTYRVMVKVVDILGVDTSQLLEVEVK</sequence>
<dbReference type="GO" id="GO:0009007">
    <property type="term" value="F:site-specific DNA-methyltransferase (adenine-specific) activity"/>
    <property type="evidence" value="ECO:0007669"/>
    <property type="project" value="UniProtKB-EC"/>
</dbReference>
<dbReference type="Pfam" id="PF01555">
    <property type="entry name" value="N6_N4_Mtase"/>
    <property type="match status" value="1"/>
</dbReference>
<keyword evidence="2" id="KW-0489">Methyltransferase</keyword>
<dbReference type="GO" id="GO:0032259">
    <property type="term" value="P:methylation"/>
    <property type="evidence" value="ECO:0007669"/>
    <property type="project" value="UniProtKB-KW"/>
</dbReference>
<dbReference type="RefSeq" id="WP_187467781.1">
    <property type="nucleotide sequence ID" value="NZ_JACSIT010000141.1"/>
</dbReference>
<protein>
    <recommendedName>
        <fullName evidence="1">site-specific DNA-methyltransferase (adenine-specific)</fullName>
        <ecNumber evidence="1">2.1.1.72</ecNumber>
    </recommendedName>
</protein>
<reference evidence="7" key="1">
    <citation type="submission" date="2020-08" db="EMBL/GenBank/DDBJ databases">
        <title>Lewinella bacteria from marine environments.</title>
        <authorList>
            <person name="Zhong Y."/>
        </authorList>
    </citation>
    <scope>NUCLEOTIDE SEQUENCE</scope>
    <source>
        <strain evidence="7">KCTC 42187</strain>
    </source>
</reference>
<dbReference type="InterPro" id="IPR002941">
    <property type="entry name" value="DNA_methylase_N4/N6"/>
</dbReference>
<organism evidence="7 8">
    <name type="scientific">Neolewinella lacunae</name>
    <dbReference type="NCBI Taxonomy" id="1517758"/>
    <lineage>
        <taxon>Bacteria</taxon>
        <taxon>Pseudomonadati</taxon>
        <taxon>Bacteroidota</taxon>
        <taxon>Saprospiria</taxon>
        <taxon>Saprospirales</taxon>
        <taxon>Lewinellaceae</taxon>
        <taxon>Neolewinella</taxon>
    </lineage>
</organism>
<evidence type="ECO:0000313" key="8">
    <source>
        <dbReference type="Proteomes" id="UP000650081"/>
    </source>
</evidence>
<dbReference type="EC" id="2.1.1.72" evidence="1"/>
<dbReference type="Gene3D" id="3.40.50.150">
    <property type="entry name" value="Vaccinia Virus protein VP39"/>
    <property type="match status" value="1"/>
</dbReference>
<dbReference type="InterPro" id="IPR029063">
    <property type="entry name" value="SAM-dependent_MTases_sf"/>
</dbReference>
<dbReference type="GO" id="GO:0005737">
    <property type="term" value="C:cytoplasm"/>
    <property type="evidence" value="ECO:0007669"/>
    <property type="project" value="TreeGrafter"/>
</dbReference>
<proteinExistence type="predicted"/>
<evidence type="ECO:0000256" key="2">
    <source>
        <dbReference type="ARBA" id="ARBA00022603"/>
    </source>
</evidence>
<evidence type="ECO:0000256" key="4">
    <source>
        <dbReference type="ARBA" id="ARBA00022691"/>
    </source>
</evidence>
<comment type="catalytic activity">
    <reaction evidence="5">
        <text>a 2'-deoxyadenosine in DNA + S-adenosyl-L-methionine = an N(6)-methyl-2'-deoxyadenosine in DNA + S-adenosyl-L-homocysteine + H(+)</text>
        <dbReference type="Rhea" id="RHEA:15197"/>
        <dbReference type="Rhea" id="RHEA-COMP:12418"/>
        <dbReference type="Rhea" id="RHEA-COMP:12419"/>
        <dbReference type="ChEBI" id="CHEBI:15378"/>
        <dbReference type="ChEBI" id="CHEBI:57856"/>
        <dbReference type="ChEBI" id="CHEBI:59789"/>
        <dbReference type="ChEBI" id="CHEBI:90615"/>
        <dbReference type="ChEBI" id="CHEBI:90616"/>
        <dbReference type="EC" id="2.1.1.72"/>
    </reaction>
</comment>
<dbReference type="InterPro" id="IPR002295">
    <property type="entry name" value="N4/N6-MTase_EcoPI_Mod-like"/>
</dbReference>
<evidence type="ECO:0000256" key="1">
    <source>
        <dbReference type="ARBA" id="ARBA00011900"/>
    </source>
</evidence>
<evidence type="ECO:0000259" key="6">
    <source>
        <dbReference type="Pfam" id="PF01555"/>
    </source>
</evidence>
<keyword evidence="4" id="KW-0949">S-adenosyl-L-methionine</keyword>
<dbReference type="PANTHER" id="PTHR13370">
    <property type="entry name" value="RNA METHYLASE-RELATED"/>
    <property type="match status" value="1"/>
</dbReference>
<evidence type="ECO:0000256" key="5">
    <source>
        <dbReference type="ARBA" id="ARBA00047942"/>
    </source>
</evidence>
<dbReference type="SUPFAM" id="SSF53335">
    <property type="entry name" value="S-adenosyl-L-methionine-dependent methyltransferases"/>
    <property type="match status" value="1"/>
</dbReference>
<dbReference type="GO" id="GO:0003677">
    <property type="term" value="F:DNA binding"/>
    <property type="evidence" value="ECO:0007669"/>
    <property type="project" value="InterPro"/>
</dbReference>
<keyword evidence="3" id="KW-0808">Transferase</keyword>
<dbReference type="Proteomes" id="UP000650081">
    <property type="component" value="Unassembled WGS sequence"/>
</dbReference>
<feature type="domain" description="DNA methylase N-4/N-6" evidence="6">
    <location>
        <begin position="119"/>
        <end position="420"/>
    </location>
</feature>
<name>A0A923PLS1_9BACT</name>
<gene>
    <name evidence="7" type="ORF">H9S92_16455</name>
</gene>
<comment type="caution">
    <text evidence="7">The sequence shown here is derived from an EMBL/GenBank/DDBJ whole genome shotgun (WGS) entry which is preliminary data.</text>
</comment>
<evidence type="ECO:0000313" key="7">
    <source>
        <dbReference type="EMBL" id="MBC6995759.1"/>
    </source>
</evidence>
<evidence type="ECO:0000256" key="3">
    <source>
        <dbReference type="ARBA" id="ARBA00022679"/>
    </source>
</evidence>
<dbReference type="PRINTS" id="PR00506">
    <property type="entry name" value="D21N6MTFRASE"/>
</dbReference>
<dbReference type="GO" id="GO:0008170">
    <property type="term" value="F:N-methyltransferase activity"/>
    <property type="evidence" value="ECO:0007669"/>
    <property type="project" value="InterPro"/>
</dbReference>
<dbReference type="EMBL" id="JACSIT010000141">
    <property type="protein sequence ID" value="MBC6995759.1"/>
    <property type="molecule type" value="Genomic_DNA"/>
</dbReference>